<protein>
    <submittedName>
        <fullName evidence="9">Rieske 2Fe-2S domain-containing protein</fullName>
    </submittedName>
</protein>
<keyword evidence="3" id="KW-0001">2Fe-2S</keyword>
<keyword evidence="6" id="KW-0408">Iron</keyword>
<comment type="similarity">
    <text evidence="2">Belongs to the bacterial ring-hydroxylating dioxygenase alpha subunit family.</text>
</comment>
<evidence type="ECO:0000256" key="2">
    <source>
        <dbReference type="ARBA" id="ARBA00008751"/>
    </source>
</evidence>
<dbReference type="CDD" id="cd03469">
    <property type="entry name" value="Rieske_RO_Alpha_N"/>
    <property type="match status" value="1"/>
</dbReference>
<gene>
    <name evidence="9" type="ORF">G5S42_34520</name>
</gene>
<accession>A0A7Y6K6V6</accession>
<evidence type="ECO:0000256" key="4">
    <source>
        <dbReference type="ARBA" id="ARBA00022723"/>
    </source>
</evidence>
<evidence type="ECO:0000256" key="3">
    <source>
        <dbReference type="ARBA" id="ARBA00022714"/>
    </source>
</evidence>
<evidence type="ECO:0000313" key="9">
    <source>
        <dbReference type="EMBL" id="NUY04689.1"/>
    </source>
</evidence>
<dbReference type="InterPro" id="IPR015879">
    <property type="entry name" value="Ring_hydroxy_dOase_asu_C_dom"/>
</dbReference>
<dbReference type="SUPFAM" id="SSF50022">
    <property type="entry name" value="ISP domain"/>
    <property type="match status" value="1"/>
</dbReference>
<evidence type="ECO:0000259" key="8">
    <source>
        <dbReference type="PROSITE" id="PS51296"/>
    </source>
</evidence>
<dbReference type="Pfam" id="PF00848">
    <property type="entry name" value="Ring_hydroxyl_A"/>
    <property type="match status" value="1"/>
</dbReference>
<evidence type="ECO:0000256" key="5">
    <source>
        <dbReference type="ARBA" id="ARBA00023002"/>
    </source>
</evidence>
<keyword evidence="4" id="KW-0479">Metal-binding</keyword>
<dbReference type="InterPro" id="IPR017941">
    <property type="entry name" value="Rieske_2Fe-2S"/>
</dbReference>
<dbReference type="PANTHER" id="PTHR43756:SF5">
    <property type="entry name" value="CHOLINE MONOOXYGENASE, CHLOROPLASTIC"/>
    <property type="match status" value="1"/>
</dbReference>
<dbReference type="SUPFAM" id="SSF55961">
    <property type="entry name" value="Bet v1-like"/>
    <property type="match status" value="1"/>
</dbReference>
<organism evidence="9 10">
    <name type="scientific">Paraburkholderia youngii</name>
    <dbReference type="NCBI Taxonomy" id="2782701"/>
    <lineage>
        <taxon>Bacteria</taxon>
        <taxon>Pseudomonadati</taxon>
        <taxon>Pseudomonadota</taxon>
        <taxon>Betaproteobacteria</taxon>
        <taxon>Burkholderiales</taxon>
        <taxon>Burkholderiaceae</taxon>
        <taxon>Paraburkholderia</taxon>
    </lineage>
</organism>
<dbReference type="PRINTS" id="PR00090">
    <property type="entry name" value="RNGDIOXGNASE"/>
</dbReference>
<comment type="cofactor">
    <cofactor evidence="1">
        <name>Fe cation</name>
        <dbReference type="ChEBI" id="CHEBI:24875"/>
    </cofactor>
</comment>
<dbReference type="GO" id="GO:0016491">
    <property type="term" value="F:oxidoreductase activity"/>
    <property type="evidence" value="ECO:0007669"/>
    <property type="project" value="UniProtKB-KW"/>
</dbReference>
<evidence type="ECO:0000313" key="10">
    <source>
        <dbReference type="Proteomes" id="UP000594380"/>
    </source>
</evidence>
<evidence type="ECO:0000256" key="6">
    <source>
        <dbReference type="ARBA" id="ARBA00023004"/>
    </source>
</evidence>
<evidence type="ECO:0000256" key="7">
    <source>
        <dbReference type="ARBA" id="ARBA00023014"/>
    </source>
</evidence>
<name>A0A7Y6K6V6_9BURK</name>
<evidence type="ECO:0000256" key="1">
    <source>
        <dbReference type="ARBA" id="ARBA00001962"/>
    </source>
</evidence>
<proteinExistence type="inferred from homology"/>
<sequence length="380" mass="42930">MLQSTDTELDIVHALRENCERPFEDAHAMPPAVYTSEAFLALEQRDVFRNEWLCVGRASALAQTGDYLSAQIDDQPVFVLRDASGALRAFSNVCLHRMSVLLEGRGNVRRIVCPYHAWNYTLDGALAGAPLMDKQPGFCKDQYRLPAVRCETWQGWIYVTLNARAPAVESHLSELTKLIAPYGMGDYVETFHEEHEWDTNWKILAENFMESYHLPMLHRATVGPHSKLEEMECPPGLPAFNYHWITKEASLPIGNAHPANTRLQGHWRRTTALLAIYPTHLITLTPGYFWYLILQPRGVGRVHIRFGGGLAPEFVDDPRAADYMATLKTLLDEVNAEDRRGVEAVFRGVHAPLAKPGHLSPLERPNYDFARYLAGRVGAR</sequence>
<dbReference type="AlphaFoldDB" id="A0A7Y6K6V6"/>
<keyword evidence="5" id="KW-0560">Oxidoreductase</keyword>
<dbReference type="Pfam" id="PF00355">
    <property type="entry name" value="Rieske"/>
    <property type="match status" value="1"/>
</dbReference>
<dbReference type="CDD" id="cd08885">
    <property type="entry name" value="RHO_alpha_C_1"/>
    <property type="match status" value="1"/>
</dbReference>
<dbReference type="Proteomes" id="UP000594380">
    <property type="component" value="Unassembled WGS sequence"/>
</dbReference>
<feature type="domain" description="Rieske" evidence="8">
    <location>
        <begin position="52"/>
        <end position="159"/>
    </location>
</feature>
<dbReference type="GO" id="GO:0005506">
    <property type="term" value="F:iron ion binding"/>
    <property type="evidence" value="ECO:0007669"/>
    <property type="project" value="InterPro"/>
</dbReference>
<dbReference type="PROSITE" id="PS51296">
    <property type="entry name" value="RIESKE"/>
    <property type="match status" value="1"/>
</dbReference>
<reference evidence="9 10" key="1">
    <citation type="submission" date="2020-02" db="EMBL/GenBank/DDBJ databases">
        <title>Paraburkholderia simonii sp. nov. and Paraburkholderia youngii sp. nov. Brazilian and Mexican Mimosa-associated rhizobia.</title>
        <authorList>
            <person name="Mavima L."/>
            <person name="Beukes C.W."/>
            <person name="Chan W.Y."/>
            <person name="Palmer M."/>
            <person name="De Meyer S.E."/>
            <person name="James E.K."/>
            <person name="Venter S.N."/>
            <person name="Steenkamp E.T."/>
        </authorList>
    </citation>
    <scope>NUCLEOTIDE SEQUENCE [LARGE SCALE GENOMIC DNA]</scope>
    <source>
        <strain evidence="9 10">JPY169</strain>
    </source>
</reference>
<dbReference type="PANTHER" id="PTHR43756">
    <property type="entry name" value="CHOLINE MONOOXYGENASE, CHLOROPLASTIC"/>
    <property type="match status" value="1"/>
</dbReference>
<dbReference type="InterPro" id="IPR001663">
    <property type="entry name" value="Rng_hydr_dOase-A"/>
</dbReference>
<keyword evidence="7" id="KW-0411">Iron-sulfur</keyword>
<dbReference type="Gene3D" id="2.102.10.10">
    <property type="entry name" value="Rieske [2Fe-2S] iron-sulphur domain"/>
    <property type="match status" value="1"/>
</dbReference>
<dbReference type="GO" id="GO:0051537">
    <property type="term" value="F:2 iron, 2 sulfur cluster binding"/>
    <property type="evidence" value="ECO:0007669"/>
    <property type="project" value="UniProtKB-KW"/>
</dbReference>
<dbReference type="EMBL" id="JAALDK010000002">
    <property type="protein sequence ID" value="NUY04689.1"/>
    <property type="molecule type" value="Genomic_DNA"/>
</dbReference>
<dbReference type="Gene3D" id="3.90.380.10">
    <property type="entry name" value="Naphthalene 1,2-dioxygenase Alpha Subunit, Chain A, domain 1"/>
    <property type="match status" value="2"/>
</dbReference>
<dbReference type="InterPro" id="IPR036922">
    <property type="entry name" value="Rieske_2Fe-2S_sf"/>
</dbReference>
<comment type="caution">
    <text evidence="9">The sequence shown here is derived from an EMBL/GenBank/DDBJ whole genome shotgun (WGS) entry which is preliminary data.</text>
</comment>